<reference evidence="1" key="1">
    <citation type="submission" date="2021-02" db="EMBL/GenBank/DDBJ databases">
        <authorList>
            <consortium name="DOE Joint Genome Institute"/>
            <person name="Ahrendt S."/>
            <person name="Looney B.P."/>
            <person name="Miyauchi S."/>
            <person name="Morin E."/>
            <person name="Drula E."/>
            <person name="Courty P.E."/>
            <person name="Chicoki N."/>
            <person name="Fauchery L."/>
            <person name="Kohler A."/>
            <person name="Kuo A."/>
            <person name="Labutti K."/>
            <person name="Pangilinan J."/>
            <person name="Lipzen A."/>
            <person name="Riley R."/>
            <person name="Andreopoulos W."/>
            <person name="He G."/>
            <person name="Johnson J."/>
            <person name="Barry K.W."/>
            <person name="Grigoriev I.V."/>
            <person name="Nagy L."/>
            <person name="Hibbett D."/>
            <person name="Henrissat B."/>
            <person name="Matheny P.B."/>
            <person name="Labbe J."/>
            <person name="Martin F."/>
        </authorList>
    </citation>
    <scope>NUCLEOTIDE SEQUENCE</scope>
    <source>
        <strain evidence="1">FP105234-sp</strain>
    </source>
</reference>
<accession>A0ACB8RCS1</accession>
<dbReference type="Proteomes" id="UP000814033">
    <property type="component" value="Unassembled WGS sequence"/>
</dbReference>
<evidence type="ECO:0000313" key="1">
    <source>
        <dbReference type="EMBL" id="KAI0041401.1"/>
    </source>
</evidence>
<dbReference type="EMBL" id="MU276125">
    <property type="protein sequence ID" value="KAI0041401.1"/>
    <property type="molecule type" value="Genomic_DNA"/>
</dbReference>
<proteinExistence type="predicted"/>
<name>A0ACB8RCS1_9AGAM</name>
<organism evidence="1 2">
    <name type="scientific">Auriscalpium vulgare</name>
    <dbReference type="NCBI Taxonomy" id="40419"/>
    <lineage>
        <taxon>Eukaryota</taxon>
        <taxon>Fungi</taxon>
        <taxon>Dikarya</taxon>
        <taxon>Basidiomycota</taxon>
        <taxon>Agaricomycotina</taxon>
        <taxon>Agaricomycetes</taxon>
        <taxon>Russulales</taxon>
        <taxon>Auriscalpiaceae</taxon>
        <taxon>Auriscalpium</taxon>
    </lineage>
</organism>
<reference evidence="1" key="2">
    <citation type="journal article" date="2022" name="New Phytol.">
        <title>Evolutionary transition to the ectomycorrhizal habit in the genomes of a hyperdiverse lineage of mushroom-forming fungi.</title>
        <authorList>
            <person name="Looney B."/>
            <person name="Miyauchi S."/>
            <person name="Morin E."/>
            <person name="Drula E."/>
            <person name="Courty P.E."/>
            <person name="Kohler A."/>
            <person name="Kuo A."/>
            <person name="LaButti K."/>
            <person name="Pangilinan J."/>
            <person name="Lipzen A."/>
            <person name="Riley R."/>
            <person name="Andreopoulos W."/>
            <person name="He G."/>
            <person name="Johnson J."/>
            <person name="Nolan M."/>
            <person name="Tritt A."/>
            <person name="Barry K.W."/>
            <person name="Grigoriev I.V."/>
            <person name="Nagy L.G."/>
            <person name="Hibbett D."/>
            <person name="Henrissat B."/>
            <person name="Matheny P.B."/>
            <person name="Labbe J."/>
            <person name="Martin F.M."/>
        </authorList>
    </citation>
    <scope>NUCLEOTIDE SEQUENCE</scope>
    <source>
        <strain evidence="1">FP105234-sp</strain>
    </source>
</reference>
<keyword evidence="2" id="KW-1185">Reference proteome</keyword>
<gene>
    <name evidence="1" type="ORF">FA95DRAFT_696875</name>
</gene>
<comment type="caution">
    <text evidence="1">The sequence shown here is derived from an EMBL/GenBank/DDBJ whole genome shotgun (WGS) entry which is preliminary data.</text>
</comment>
<protein>
    <submittedName>
        <fullName evidence="1">Uncharacterized protein</fullName>
    </submittedName>
</protein>
<evidence type="ECO:0000313" key="2">
    <source>
        <dbReference type="Proteomes" id="UP000814033"/>
    </source>
</evidence>
<sequence length="645" mass="66313">MSQFSTYSMLPSTRPLTHGRQRTTRANPRGLYASFCACSSPSSSAIPAPAPGTKTEAACGPTDARSLNASFGDGMSSAFTPARNPHGLYTSFGAVSSAFAPARNPDGLYTSFGAVSSAFAPGGTTDARYPRGRYASFGACSSTFAPAPAPAPALTATDARRAVAPGDARTKSSERRNVLRAREAAVGELNVTAVADGVKRASEMRVLSVNVCGGAGDEGVRGPTGLSSVEREASTSGASENWPEMSAVEEEGVEGESGVGSWKTPSGREVGPGVTVVAGALPFAFGLGSAATGGTGRAPRGSMACHEPGRIGGADASTSASSWSAAAVVSSARRRPAASATYASAETTTCTKPVGSSAPRASEDDTDTDDGAGGGTLRVVGASGASGGIWVWLASGALGVSDTGVPAPSGAAETERTGASSCCTGSTCTAGPAGSTSGRSSARYGYCESTASVRPDASPRACARKSGAWSSACMMWPVCATVSITKTTSEKRGEDARRAMCTRAAGRARCAGARARRAHLRPRGGARNRLRLRLQLWGRDARTARARRARDSRCAARGARRARLPRARRARRAAARSARAGRQGTPAHTRVVWGTARGRRAGARCGRARWAARPGTTCACGQRGRGRRRGWWWWWWLEGAGCQNA</sequence>